<dbReference type="Gene3D" id="3.40.50.150">
    <property type="entry name" value="Vaccinia Virus protein VP39"/>
    <property type="match status" value="1"/>
</dbReference>
<dbReference type="InterPro" id="IPR029063">
    <property type="entry name" value="SAM-dependent_MTases_sf"/>
</dbReference>
<dbReference type="Proteomes" id="UP000238413">
    <property type="component" value="Chromosome"/>
</dbReference>
<keyword evidence="3" id="KW-1185">Reference proteome</keyword>
<dbReference type="GO" id="GO:0032259">
    <property type="term" value="P:methylation"/>
    <property type="evidence" value="ECO:0007669"/>
    <property type="project" value="UniProtKB-KW"/>
</dbReference>
<dbReference type="GO" id="GO:0008168">
    <property type="term" value="F:methyltransferase activity"/>
    <property type="evidence" value="ECO:0007669"/>
    <property type="project" value="UniProtKB-KW"/>
</dbReference>
<feature type="domain" description="Methyltransferase type 11" evidence="1">
    <location>
        <begin position="3"/>
        <end position="81"/>
    </location>
</feature>
<dbReference type="Pfam" id="PF08241">
    <property type="entry name" value="Methyltransf_11"/>
    <property type="match status" value="1"/>
</dbReference>
<evidence type="ECO:0000259" key="1">
    <source>
        <dbReference type="Pfam" id="PF08241"/>
    </source>
</evidence>
<protein>
    <submittedName>
        <fullName evidence="2">Methyltransferase domain-containing protein</fullName>
    </submittedName>
</protein>
<dbReference type="EMBL" id="CP026652">
    <property type="protein sequence ID" value="AVH60741.1"/>
    <property type="molecule type" value="Genomic_DNA"/>
</dbReference>
<dbReference type="RefSeq" id="WP_099505827.1">
    <property type="nucleotide sequence ID" value="NZ_CP026652.1"/>
</dbReference>
<sequence length="132" mass="14339">MINVGAGTGSYEPPQTVPAIEPSQVMLAQRPPRAAPAVRAVAEHPPLRDNTADAVMAVLTVHHWPDLTAGIAQLRRIARRRVVILTSDQHIFREQFRLVRAYLPQAATFDDTRTTVTPTCSGSTPSTSAIGY</sequence>
<dbReference type="SUPFAM" id="SSF53335">
    <property type="entry name" value="S-adenosyl-L-methionine-dependent methyltransferases"/>
    <property type="match status" value="1"/>
</dbReference>
<keyword evidence="2" id="KW-0808">Transferase</keyword>
<dbReference type="InterPro" id="IPR013216">
    <property type="entry name" value="Methyltransf_11"/>
</dbReference>
<keyword evidence="2" id="KW-0489">Methyltransferase</keyword>
<name>A0ABM6T1C5_9ACTN</name>
<organism evidence="2 3">
    <name type="scientific">Streptomyces dengpaensis</name>
    <dbReference type="NCBI Taxonomy" id="2049881"/>
    <lineage>
        <taxon>Bacteria</taxon>
        <taxon>Bacillati</taxon>
        <taxon>Actinomycetota</taxon>
        <taxon>Actinomycetes</taxon>
        <taxon>Kitasatosporales</taxon>
        <taxon>Streptomycetaceae</taxon>
        <taxon>Streptomyces</taxon>
    </lineage>
</organism>
<proteinExistence type="predicted"/>
<evidence type="ECO:0000313" key="3">
    <source>
        <dbReference type="Proteomes" id="UP000238413"/>
    </source>
</evidence>
<accession>A0ABM6T1C5</accession>
<gene>
    <name evidence="2" type="ORF">C4B68_38895</name>
</gene>
<evidence type="ECO:0000313" key="2">
    <source>
        <dbReference type="EMBL" id="AVH60741.1"/>
    </source>
</evidence>
<reference evidence="2 3" key="1">
    <citation type="submission" date="2018-02" db="EMBL/GenBank/DDBJ databases">
        <title>Complete genome sequence of Streptomyces dengpaensis, the producer of angucyclines.</title>
        <authorList>
            <person name="Yumei L."/>
        </authorList>
    </citation>
    <scope>NUCLEOTIDE SEQUENCE [LARGE SCALE GENOMIC DNA]</scope>
    <source>
        <strain evidence="2 3">XZHG99</strain>
    </source>
</reference>